<evidence type="ECO:0000256" key="5">
    <source>
        <dbReference type="PROSITE-ProRule" id="PRU00169"/>
    </source>
</evidence>
<dbReference type="Proteomes" id="UP001163203">
    <property type="component" value="Chromosome"/>
</dbReference>
<feature type="domain" description="HTH luxR-type" evidence="6">
    <location>
        <begin position="145"/>
        <end position="210"/>
    </location>
</feature>
<evidence type="ECO:0000259" key="6">
    <source>
        <dbReference type="PROSITE" id="PS50043"/>
    </source>
</evidence>
<dbReference type="PANTHER" id="PTHR43214">
    <property type="entry name" value="TWO-COMPONENT RESPONSE REGULATOR"/>
    <property type="match status" value="1"/>
</dbReference>
<dbReference type="InterPro" id="IPR058245">
    <property type="entry name" value="NreC/VraR/RcsB-like_REC"/>
</dbReference>
<dbReference type="CDD" id="cd06170">
    <property type="entry name" value="LuxR_C_like"/>
    <property type="match status" value="1"/>
</dbReference>
<keyword evidence="2" id="KW-0805">Transcription regulation</keyword>
<evidence type="ECO:0000259" key="7">
    <source>
        <dbReference type="PROSITE" id="PS50110"/>
    </source>
</evidence>
<evidence type="ECO:0000256" key="2">
    <source>
        <dbReference type="ARBA" id="ARBA00023015"/>
    </source>
</evidence>
<sequence>MVRVIVVDDEELVRSGFRLILNAAGDIEVVATLTGAQAVKEIGLHRPDVVLLDIRMPDVDGLTILRQVLGLPNPPIVAMLTTFDSDEYIAAALRSGAAGFILKDTAPDQLAQIVRTLAAGGVVLSPKVTRTVVNGYLGSGAGTLAASQVDKLSERERAVLVLIAEGLSNADIAGRIHLSIGTVKDHVSAILSKLQVGSRVQAALVAQRAGLLGNDEASS</sequence>
<feature type="modified residue" description="4-aspartylphosphate" evidence="5">
    <location>
        <position position="53"/>
    </location>
</feature>
<dbReference type="InterPro" id="IPR011006">
    <property type="entry name" value="CheY-like_superfamily"/>
</dbReference>
<accession>A0ABY7BAX4</accession>
<gene>
    <name evidence="8" type="ORF">ORV05_14070</name>
</gene>
<dbReference type="Pfam" id="PF00196">
    <property type="entry name" value="GerE"/>
    <property type="match status" value="1"/>
</dbReference>
<dbReference type="SUPFAM" id="SSF52172">
    <property type="entry name" value="CheY-like"/>
    <property type="match status" value="1"/>
</dbReference>
<evidence type="ECO:0000256" key="3">
    <source>
        <dbReference type="ARBA" id="ARBA00023125"/>
    </source>
</evidence>
<dbReference type="SUPFAM" id="SSF46894">
    <property type="entry name" value="C-terminal effector domain of the bipartite response regulators"/>
    <property type="match status" value="1"/>
</dbReference>
<dbReference type="SMART" id="SM00448">
    <property type="entry name" value="REC"/>
    <property type="match status" value="1"/>
</dbReference>
<feature type="domain" description="Response regulatory" evidence="7">
    <location>
        <begin position="3"/>
        <end position="118"/>
    </location>
</feature>
<dbReference type="PROSITE" id="PS50110">
    <property type="entry name" value="RESPONSE_REGULATORY"/>
    <property type="match status" value="1"/>
</dbReference>
<dbReference type="InterPro" id="IPR039420">
    <property type="entry name" value="WalR-like"/>
</dbReference>
<protein>
    <submittedName>
        <fullName evidence="8">Response regulator transcription factor</fullName>
    </submittedName>
</protein>
<dbReference type="Gene3D" id="3.40.50.2300">
    <property type="match status" value="1"/>
</dbReference>
<dbReference type="PROSITE" id="PS50043">
    <property type="entry name" value="HTH_LUXR_2"/>
    <property type="match status" value="1"/>
</dbReference>
<keyword evidence="9" id="KW-1185">Reference proteome</keyword>
<dbReference type="CDD" id="cd17535">
    <property type="entry name" value="REC_NarL-like"/>
    <property type="match status" value="1"/>
</dbReference>
<dbReference type="PRINTS" id="PR00038">
    <property type="entry name" value="HTHLUXR"/>
</dbReference>
<dbReference type="InterPro" id="IPR000792">
    <property type="entry name" value="Tscrpt_reg_LuxR_C"/>
</dbReference>
<evidence type="ECO:0000313" key="8">
    <source>
        <dbReference type="EMBL" id="WAL68838.1"/>
    </source>
</evidence>
<evidence type="ECO:0000256" key="4">
    <source>
        <dbReference type="ARBA" id="ARBA00023163"/>
    </source>
</evidence>
<dbReference type="PANTHER" id="PTHR43214:SF24">
    <property type="entry name" value="TRANSCRIPTIONAL REGULATORY PROTEIN NARL-RELATED"/>
    <property type="match status" value="1"/>
</dbReference>
<dbReference type="RefSeq" id="WP_268758930.1">
    <property type="nucleotide sequence ID" value="NZ_CP113836.1"/>
</dbReference>
<keyword evidence="1 5" id="KW-0597">Phosphoprotein</keyword>
<evidence type="ECO:0000256" key="1">
    <source>
        <dbReference type="ARBA" id="ARBA00022553"/>
    </source>
</evidence>
<dbReference type="Pfam" id="PF00072">
    <property type="entry name" value="Response_reg"/>
    <property type="match status" value="1"/>
</dbReference>
<proteinExistence type="predicted"/>
<keyword evidence="3" id="KW-0238">DNA-binding</keyword>
<dbReference type="EMBL" id="CP113836">
    <property type="protein sequence ID" value="WAL68838.1"/>
    <property type="molecule type" value="Genomic_DNA"/>
</dbReference>
<evidence type="ECO:0000313" key="9">
    <source>
        <dbReference type="Proteomes" id="UP001163203"/>
    </source>
</evidence>
<reference evidence="8" key="1">
    <citation type="submission" date="2022-11" db="EMBL/GenBank/DDBJ databases">
        <authorList>
            <person name="Mo P."/>
        </authorList>
    </citation>
    <scope>NUCLEOTIDE SEQUENCE</scope>
    <source>
        <strain evidence="8">HUAS 11-8</strain>
    </source>
</reference>
<name>A0ABY7BAX4_9PSEU</name>
<dbReference type="InterPro" id="IPR016032">
    <property type="entry name" value="Sig_transdc_resp-reg_C-effctor"/>
</dbReference>
<keyword evidence="4" id="KW-0804">Transcription</keyword>
<organism evidence="8 9">
    <name type="scientific">Amycolatopsis cynarae</name>
    <dbReference type="NCBI Taxonomy" id="2995223"/>
    <lineage>
        <taxon>Bacteria</taxon>
        <taxon>Bacillati</taxon>
        <taxon>Actinomycetota</taxon>
        <taxon>Actinomycetes</taxon>
        <taxon>Pseudonocardiales</taxon>
        <taxon>Pseudonocardiaceae</taxon>
        <taxon>Amycolatopsis</taxon>
    </lineage>
</organism>
<dbReference type="InterPro" id="IPR001789">
    <property type="entry name" value="Sig_transdc_resp-reg_receiver"/>
</dbReference>
<dbReference type="SMART" id="SM00421">
    <property type="entry name" value="HTH_LUXR"/>
    <property type="match status" value="1"/>
</dbReference>
<dbReference type="PROSITE" id="PS00622">
    <property type="entry name" value="HTH_LUXR_1"/>
    <property type="match status" value="1"/>
</dbReference>